<dbReference type="GO" id="GO:0016787">
    <property type="term" value="F:hydrolase activity"/>
    <property type="evidence" value="ECO:0007669"/>
    <property type="project" value="UniProtKB-KW"/>
</dbReference>
<dbReference type="eggNOG" id="COG0596">
    <property type="taxonomic scope" value="Bacteria"/>
</dbReference>
<evidence type="ECO:0000313" key="3">
    <source>
        <dbReference type="Proteomes" id="UP000010796"/>
    </source>
</evidence>
<keyword evidence="2" id="KW-0808">Transferase</keyword>
<dbReference type="Proteomes" id="UP000010796">
    <property type="component" value="Chromosome"/>
</dbReference>
<evidence type="ECO:0000259" key="1">
    <source>
        <dbReference type="Pfam" id="PF00561"/>
    </source>
</evidence>
<dbReference type="HOGENOM" id="CLU_803477_0_0_10"/>
<dbReference type="InterPro" id="IPR029058">
    <property type="entry name" value="AB_hydrolase_fold"/>
</dbReference>
<dbReference type="SUPFAM" id="SSF53474">
    <property type="entry name" value="alpha/beta-Hydrolases"/>
    <property type="match status" value="1"/>
</dbReference>
<dbReference type="PATRIC" id="fig|926556.3.peg.4229"/>
<dbReference type="EMBL" id="CP003346">
    <property type="protein sequence ID" value="AGA80224.1"/>
    <property type="molecule type" value="Genomic_DNA"/>
</dbReference>
<dbReference type="InterPro" id="IPR000073">
    <property type="entry name" value="AB_hydrolase_1"/>
</dbReference>
<proteinExistence type="predicted"/>
<protein>
    <submittedName>
        <fullName evidence="2">Putative hydrolase or acyltransferase of alpha/beta superfamily</fullName>
    </submittedName>
</protein>
<dbReference type="Pfam" id="PF00561">
    <property type="entry name" value="Abhydrolase_1"/>
    <property type="match status" value="1"/>
</dbReference>
<name>L0G1X6_ECHVK</name>
<dbReference type="STRING" id="926556.Echvi_4017"/>
<dbReference type="AlphaFoldDB" id="L0G1X6"/>
<dbReference type="Gene3D" id="3.40.50.1820">
    <property type="entry name" value="alpha/beta hydrolase"/>
    <property type="match status" value="1"/>
</dbReference>
<keyword evidence="2" id="KW-0012">Acyltransferase</keyword>
<feature type="domain" description="AB hydrolase-1" evidence="1">
    <location>
        <begin position="109"/>
        <end position="283"/>
    </location>
</feature>
<accession>L0G1X6</accession>
<keyword evidence="3" id="KW-1185">Reference proteome</keyword>
<dbReference type="RefSeq" id="WP_015267761.1">
    <property type="nucleotide sequence ID" value="NC_019904.1"/>
</dbReference>
<dbReference type="OrthoDB" id="816071at2"/>
<sequence>MKFSMIFWMIGLALSGPKGFHAIEVPYVYGKPEWGWGRIYYAYGAPYDSSKPTVLVVSDAITSITADDAWPAPLRLKFNVVRVMGRAEQFGFGEKLWQKDRIDWSMAYRVFEADQLVNDLEAVRDAVANGQKVTLFGVSSSAELLHRYVARYPKRVDGAISIDPLLLELQHSMGITPKKAPESIFSNMKAAAGGKATAVAVAIRCFEHLFALQPIGKESEYPPKNTGWMGEKALPVMKAYSQRPFQVKGIHYDQVATFEGKSVVFSGVQDSLTDQRVDQVLAAHYRDGDFFLFNDGHGLPHYRHYPAFVRFVQAFLEGDIAQKQAVYKVLWDQGMIYPKEDPWAF</sequence>
<organism evidence="2 3">
    <name type="scientific">Echinicola vietnamensis (strain DSM 17526 / LMG 23754 / KMM 6221)</name>
    <dbReference type="NCBI Taxonomy" id="926556"/>
    <lineage>
        <taxon>Bacteria</taxon>
        <taxon>Pseudomonadati</taxon>
        <taxon>Bacteroidota</taxon>
        <taxon>Cytophagia</taxon>
        <taxon>Cytophagales</taxon>
        <taxon>Cyclobacteriaceae</taxon>
        <taxon>Echinicola</taxon>
    </lineage>
</organism>
<keyword evidence="2" id="KW-0378">Hydrolase</keyword>
<dbReference type="KEGG" id="evi:Echvi_4017"/>
<evidence type="ECO:0000313" key="2">
    <source>
        <dbReference type="EMBL" id="AGA80224.1"/>
    </source>
</evidence>
<gene>
    <name evidence="2" type="ordered locus">Echvi_4017</name>
</gene>
<dbReference type="GO" id="GO:0016746">
    <property type="term" value="F:acyltransferase activity"/>
    <property type="evidence" value="ECO:0007669"/>
    <property type="project" value="UniProtKB-KW"/>
</dbReference>
<reference evidence="3" key="1">
    <citation type="submission" date="2012-02" db="EMBL/GenBank/DDBJ databases">
        <title>The complete genome of Echinicola vietnamensis DSM 17526.</title>
        <authorList>
            <person name="Lucas S."/>
            <person name="Copeland A."/>
            <person name="Lapidus A."/>
            <person name="Glavina del Rio T."/>
            <person name="Dalin E."/>
            <person name="Tice H."/>
            <person name="Bruce D."/>
            <person name="Goodwin L."/>
            <person name="Pitluck S."/>
            <person name="Peters L."/>
            <person name="Ovchinnikova G."/>
            <person name="Teshima H."/>
            <person name="Kyrpides N."/>
            <person name="Mavromatis K."/>
            <person name="Ivanova N."/>
            <person name="Brettin T."/>
            <person name="Detter J.C."/>
            <person name="Han C."/>
            <person name="Larimer F."/>
            <person name="Land M."/>
            <person name="Hauser L."/>
            <person name="Markowitz V."/>
            <person name="Cheng J.-F."/>
            <person name="Hugenholtz P."/>
            <person name="Woyke T."/>
            <person name="Wu D."/>
            <person name="Brambilla E."/>
            <person name="Klenk H.-P."/>
            <person name="Eisen J.A."/>
        </authorList>
    </citation>
    <scope>NUCLEOTIDE SEQUENCE [LARGE SCALE GENOMIC DNA]</scope>
    <source>
        <strain evidence="3">DSM 17526 / LMG 23754 / KMM 6221</strain>
    </source>
</reference>